<dbReference type="InterPro" id="IPR003428">
    <property type="entry name" value="MAM33"/>
</dbReference>
<reference evidence="2 3" key="1">
    <citation type="journal article" date="2017" name="Curr. Biol.">
        <title>Genome architecture and evolution of a unichromosomal asexual nematode.</title>
        <authorList>
            <person name="Fradin H."/>
            <person name="Zegar C."/>
            <person name="Gutwein M."/>
            <person name="Lucas J."/>
            <person name="Kovtun M."/>
            <person name="Corcoran D."/>
            <person name="Baugh L.R."/>
            <person name="Kiontke K."/>
            <person name="Gunsalus K."/>
            <person name="Fitch D.H."/>
            <person name="Piano F."/>
        </authorList>
    </citation>
    <scope>NUCLEOTIDE SEQUENCE [LARGE SCALE GENOMIC DNA]</scope>
    <source>
        <strain evidence="2">PF1309</strain>
    </source>
</reference>
<dbReference type="PANTHER" id="PTHR10826:SF1">
    <property type="entry name" value="COMPLEMENT COMPONENT 1 Q SUBCOMPONENT-BINDING PROTEIN, MITOCHONDRIAL"/>
    <property type="match status" value="1"/>
</dbReference>
<sequence>MKVISSLRGLSRVGLLSSAARTQSARVTPIVRMLSMSPKSLNVVPELKDALSREIVAEKELSQHNLGGNVTPAFKGFQVTQKEAEVRLTKTHGNEQILVVFNVNHSVDVSEDFEDIESADAAPVPIALPPFSIEITKGDQRLCFHMELVESADSEQPGEYDYRVEEFYIAPAVKSGNEDVPAEVYASSGRYIDTQLHDLLFLRYLEERGFDAEFCKTLVQFATHYEHEQYVNLLAKIQNFISK</sequence>
<dbReference type="SUPFAM" id="SSF54529">
    <property type="entry name" value="Mitochondrial glycoprotein MAM33-like"/>
    <property type="match status" value="1"/>
</dbReference>
<dbReference type="Gene3D" id="3.10.280.10">
    <property type="entry name" value="Mitochondrial glycoprotein"/>
    <property type="match status" value="1"/>
</dbReference>
<name>A0A2A2JP08_9BILA</name>
<comment type="similarity">
    <text evidence="1">Belongs to the MAM33 family.</text>
</comment>
<dbReference type="EMBL" id="LIAE01010309">
    <property type="protein sequence ID" value="PAV63400.1"/>
    <property type="molecule type" value="Genomic_DNA"/>
</dbReference>
<evidence type="ECO:0000256" key="1">
    <source>
        <dbReference type="ARBA" id="ARBA00005457"/>
    </source>
</evidence>
<protein>
    <submittedName>
        <fullName evidence="2">Uncharacterized protein</fullName>
    </submittedName>
</protein>
<organism evidence="2 3">
    <name type="scientific">Diploscapter pachys</name>
    <dbReference type="NCBI Taxonomy" id="2018661"/>
    <lineage>
        <taxon>Eukaryota</taxon>
        <taxon>Metazoa</taxon>
        <taxon>Ecdysozoa</taxon>
        <taxon>Nematoda</taxon>
        <taxon>Chromadorea</taxon>
        <taxon>Rhabditida</taxon>
        <taxon>Rhabditina</taxon>
        <taxon>Rhabditomorpha</taxon>
        <taxon>Rhabditoidea</taxon>
        <taxon>Rhabditidae</taxon>
        <taxon>Diploscapter</taxon>
    </lineage>
</organism>
<dbReference type="PANTHER" id="PTHR10826">
    <property type="entry name" value="COMPLEMENT COMPONENT 1"/>
    <property type="match status" value="1"/>
</dbReference>
<dbReference type="InterPro" id="IPR036561">
    <property type="entry name" value="MAM33_sf"/>
</dbReference>
<evidence type="ECO:0000313" key="2">
    <source>
        <dbReference type="EMBL" id="PAV63400.1"/>
    </source>
</evidence>
<evidence type="ECO:0000313" key="3">
    <source>
        <dbReference type="Proteomes" id="UP000218231"/>
    </source>
</evidence>
<gene>
    <name evidence="2" type="ORF">WR25_20338</name>
</gene>
<keyword evidence="3" id="KW-1185">Reference proteome</keyword>
<dbReference type="AlphaFoldDB" id="A0A2A2JP08"/>
<dbReference type="GO" id="GO:0005759">
    <property type="term" value="C:mitochondrial matrix"/>
    <property type="evidence" value="ECO:0007669"/>
    <property type="project" value="InterPro"/>
</dbReference>
<dbReference type="STRING" id="2018661.A0A2A2JP08"/>
<dbReference type="OrthoDB" id="278212at2759"/>
<comment type="caution">
    <text evidence="2">The sequence shown here is derived from an EMBL/GenBank/DDBJ whole genome shotgun (WGS) entry which is preliminary data.</text>
</comment>
<dbReference type="Proteomes" id="UP000218231">
    <property type="component" value="Unassembled WGS sequence"/>
</dbReference>
<dbReference type="Pfam" id="PF02330">
    <property type="entry name" value="MAM33"/>
    <property type="match status" value="1"/>
</dbReference>
<dbReference type="GO" id="GO:0042256">
    <property type="term" value="P:cytosolic ribosome assembly"/>
    <property type="evidence" value="ECO:0007669"/>
    <property type="project" value="TreeGrafter"/>
</dbReference>
<proteinExistence type="inferred from homology"/>
<accession>A0A2A2JP08</accession>